<protein>
    <submittedName>
        <fullName evidence="1">Uncharacterized protein</fullName>
    </submittedName>
</protein>
<reference evidence="1" key="1">
    <citation type="submission" date="2020-02" db="EMBL/GenBank/DDBJ databases">
        <authorList>
            <person name="Scholz U."/>
            <person name="Mascher M."/>
            <person name="Fiebig A."/>
        </authorList>
    </citation>
    <scope>NUCLEOTIDE SEQUENCE</scope>
</reference>
<dbReference type="AlphaFoldDB" id="A0A7I8KL51"/>
<gene>
    <name evidence="1" type="ORF">SI8410_06009046</name>
</gene>
<name>A0A7I8KL51_SPIIN</name>
<organism evidence="1 2">
    <name type="scientific">Spirodela intermedia</name>
    <name type="common">Intermediate duckweed</name>
    <dbReference type="NCBI Taxonomy" id="51605"/>
    <lineage>
        <taxon>Eukaryota</taxon>
        <taxon>Viridiplantae</taxon>
        <taxon>Streptophyta</taxon>
        <taxon>Embryophyta</taxon>
        <taxon>Tracheophyta</taxon>
        <taxon>Spermatophyta</taxon>
        <taxon>Magnoliopsida</taxon>
        <taxon>Liliopsida</taxon>
        <taxon>Araceae</taxon>
        <taxon>Lemnoideae</taxon>
        <taxon>Spirodela</taxon>
    </lineage>
</organism>
<accession>A0A7I8KL51</accession>
<evidence type="ECO:0000313" key="1">
    <source>
        <dbReference type="EMBL" id="CAA7398381.1"/>
    </source>
</evidence>
<dbReference type="EMBL" id="LR746269">
    <property type="protein sequence ID" value="CAA7398381.1"/>
    <property type="molecule type" value="Genomic_DNA"/>
</dbReference>
<evidence type="ECO:0000313" key="2">
    <source>
        <dbReference type="Proteomes" id="UP000663760"/>
    </source>
</evidence>
<keyword evidence="2" id="KW-1185">Reference proteome</keyword>
<sequence>MSILCHSRSPSGDQLCLYCSTISKILPVLSAK</sequence>
<dbReference type="Proteomes" id="UP000663760">
    <property type="component" value="Chromosome 6"/>
</dbReference>
<proteinExistence type="predicted"/>